<dbReference type="SMART" id="SM00913">
    <property type="entry name" value="IBN_N"/>
    <property type="match status" value="1"/>
</dbReference>
<keyword evidence="5" id="KW-0963">Cytoplasm</keyword>
<reference evidence="9" key="1">
    <citation type="journal article" date="2020" name="Stud. Mycol.">
        <title>101 Dothideomycetes genomes: a test case for predicting lifestyles and emergence of pathogens.</title>
        <authorList>
            <person name="Haridas S."/>
            <person name="Albert R."/>
            <person name="Binder M."/>
            <person name="Bloem J."/>
            <person name="Labutti K."/>
            <person name="Salamov A."/>
            <person name="Andreopoulos B."/>
            <person name="Baker S."/>
            <person name="Barry K."/>
            <person name="Bills G."/>
            <person name="Bluhm B."/>
            <person name="Cannon C."/>
            <person name="Castanera R."/>
            <person name="Culley D."/>
            <person name="Daum C."/>
            <person name="Ezra D."/>
            <person name="Gonzalez J."/>
            <person name="Henrissat B."/>
            <person name="Kuo A."/>
            <person name="Liang C."/>
            <person name="Lipzen A."/>
            <person name="Lutzoni F."/>
            <person name="Magnuson J."/>
            <person name="Mondo S."/>
            <person name="Nolan M."/>
            <person name="Ohm R."/>
            <person name="Pangilinan J."/>
            <person name="Park H.-J."/>
            <person name="Ramirez L."/>
            <person name="Alfaro M."/>
            <person name="Sun H."/>
            <person name="Tritt A."/>
            <person name="Yoshinaga Y."/>
            <person name="Zwiers L.-H."/>
            <person name="Turgeon B."/>
            <person name="Goodwin S."/>
            <person name="Spatafora J."/>
            <person name="Crous P."/>
            <person name="Grigoriev I."/>
        </authorList>
    </citation>
    <scope>NUCLEOTIDE SEQUENCE</scope>
    <source>
        <strain evidence="9">CBS 123094</strain>
    </source>
</reference>
<dbReference type="GO" id="GO:0005635">
    <property type="term" value="C:nuclear envelope"/>
    <property type="evidence" value="ECO:0007669"/>
    <property type="project" value="TreeGrafter"/>
</dbReference>
<dbReference type="InterPro" id="IPR005043">
    <property type="entry name" value="XPO2_C"/>
</dbReference>
<dbReference type="GO" id="GO:0006611">
    <property type="term" value="P:protein export from nucleus"/>
    <property type="evidence" value="ECO:0007669"/>
    <property type="project" value="TreeGrafter"/>
</dbReference>
<dbReference type="GO" id="GO:0005829">
    <property type="term" value="C:cytosol"/>
    <property type="evidence" value="ECO:0007669"/>
    <property type="project" value="TreeGrafter"/>
</dbReference>
<accession>A0A6A5WNT5</accession>
<dbReference type="GO" id="GO:0006606">
    <property type="term" value="P:protein import into nucleus"/>
    <property type="evidence" value="ECO:0007669"/>
    <property type="project" value="TreeGrafter"/>
</dbReference>
<dbReference type="InterPro" id="IPR001494">
    <property type="entry name" value="Importin-beta_N"/>
</dbReference>
<evidence type="ECO:0000256" key="7">
    <source>
        <dbReference type="ARBA" id="ARBA00023242"/>
    </source>
</evidence>
<dbReference type="InterPro" id="IPR011989">
    <property type="entry name" value="ARM-like"/>
</dbReference>
<dbReference type="Proteomes" id="UP000799779">
    <property type="component" value="Unassembled WGS sequence"/>
</dbReference>
<keyword evidence="6" id="KW-0653">Protein transport</keyword>
<dbReference type="GO" id="GO:0031267">
    <property type="term" value="F:small GTPase binding"/>
    <property type="evidence" value="ECO:0007669"/>
    <property type="project" value="InterPro"/>
</dbReference>
<dbReference type="OrthoDB" id="3268246at2759"/>
<evidence type="ECO:0000256" key="6">
    <source>
        <dbReference type="ARBA" id="ARBA00022927"/>
    </source>
</evidence>
<evidence type="ECO:0000259" key="8">
    <source>
        <dbReference type="PROSITE" id="PS50166"/>
    </source>
</evidence>
<evidence type="ECO:0000256" key="2">
    <source>
        <dbReference type="ARBA" id="ARBA00004496"/>
    </source>
</evidence>
<evidence type="ECO:0000313" key="9">
    <source>
        <dbReference type="EMBL" id="KAF2002554.1"/>
    </source>
</evidence>
<dbReference type="EMBL" id="ML977577">
    <property type="protein sequence ID" value="KAF2002554.1"/>
    <property type="molecule type" value="Genomic_DNA"/>
</dbReference>
<dbReference type="Gene3D" id="1.25.10.10">
    <property type="entry name" value="Leucine-rich Repeat Variant"/>
    <property type="match status" value="1"/>
</dbReference>
<dbReference type="PANTHER" id="PTHR10997">
    <property type="entry name" value="IMPORTIN-7, 8, 11"/>
    <property type="match status" value="1"/>
</dbReference>
<comment type="similarity">
    <text evidence="3">Belongs to the XPO2/CSE1 family.</text>
</comment>
<dbReference type="InterPro" id="IPR013713">
    <property type="entry name" value="XPO2_central"/>
</dbReference>
<evidence type="ECO:0000256" key="5">
    <source>
        <dbReference type="ARBA" id="ARBA00022490"/>
    </source>
</evidence>
<dbReference type="PROSITE" id="PS50166">
    <property type="entry name" value="IMPORTIN_B_NT"/>
    <property type="match status" value="1"/>
</dbReference>
<gene>
    <name evidence="9" type="ORF">P154DRAFT_521020</name>
</gene>
<protein>
    <submittedName>
        <fullName evidence="9">Cse1-domain-containing protein</fullName>
    </submittedName>
</protein>
<comment type="subcellular location">
    <subcellularLocation>
        <location evidence="2">Cytoplasm</location>
    </subcellularLocation>
    <subcellularLocation>
        <location evidence="1">Nucleus</location>
    </subcellularLocation>
</comment>
<dbReference type="Pfam" id="PF08506">
    <property type="entry name" value="Cse1"/>
    <property type="match status" value="1"/>
</dbReference>
<keyword evidence="7" id="KW-0539">Nucleus</keyword>
<proteinExistence type="inferred from homology"/>
<dbReference type="Pfam" id="PF03378">
    <property type="entry name" value="CAS_CSE1"/>
    <property type="match status" value="1"/>
</dbReference>
<evidence type="ECO:0000256" key="1">
    <source>
        <dbReference type="ARBA" id="ARBA00004123"/>
    </source>
</evidence>
<dbReference type="GO" id="GO:0005049">
    <property type="term" value="F:nuclear export signal receptor activity"/>
    <property type="evidence" value="ECO:0007669"/>
    <property type="project" value="TreeGrafter"/>
</dbReference>
<evidence type="ECO:0000256" key="4">
    <source>
        <dbReference type="ARBA" id="ARBA00022448"/>
    </source>
</evidence>
<dbReference type="InterPro" id="IPR016024">
    <property type="entry name" value="ARM-type_fold"/>
</dbReference>
<evidence type="ECO:0000256" key="3">
    <source>
        <dbReference type="ARBA" id="ARBA00008669"/>
    </source>
</evidence>
<sequence length="957" mass="107986">MAADLSSIAQLLDASLHPQQRKQAEDALKAESEKPNFSLALLHIVQSSELSPTTRLAGALYFKNFVRRAWVDEDGNYGLPEEEVVAIKRELIGLMVSVPPNLQAQLGEAVSTIADSDFYARWDTLVDDLVSRLTPNNTTVNNGVLRVAHSIFKRWRPLFRSDDLFTEINHVLTKFGAPFLTLLQNTDTLIESSQNNPAALKEAFTTLELIIKLFFDLSCQDLPPVFEDHLAAISALLHKYLTYDNPALHTDDDGESGVLEYLKAGIFEALMLYTQKYEDAFGTQLSSFVDTTWNFLMHIGMETKYDILVSRALQFLTAIAGTQFAQPFNDQKVLVQVMESVIIPNLQLRESDMELFEDEPIEFIRRDLEGSDNDTRRRAATTFLRQLMSKFEDLVTNTAKTYVDQYLAKYQQDSSDWRSKDTATYLFCAIAAKGTATAAQGVLSVNPHLDILNFFQQHIASDLESTGGNGILQVDAIKYIYIFRSQLTPQLWQAAFPLLVNQLGSPNYVIHTYAAIAVERALFMTDNDRQPIISKNDVLNVSKDLLSHLFKLITKDSRPEKIQENEFLMKCTMRVLIFIRDGVLPFTDLVLTNLINITKVIRHNPSNPRFQYFLFESIGAVIRFAGPSQGANLETVLYDPFASILQEDVQEFVPYVFQLFAALLEANPSGRLSDLYVALLDVIIKPAVWETRGNVPALARFLKAMIPRDVEGIIARDQIEPILGIFQKLVSSKAHESSAFELIETLITYIPLAVLERFFVTILQLMMTRLSSTGTENLRQKFICFYHFISARQEKGMGADFFIAVTDKVQRDVFKQIYLTIILPDTQKLSRPTDRKTAVVSYTKTLTDSQAFVDRYPKGWSLTTQRLLELLVNPPVPSAADDIIPDQDVDELGFGVGFTQLNTCKKAPQDPFPEITDVKAWVGGYLKEANTRHGGRIEHLVQDRLQPEVKAALAEYL</sequence>
<keyword evidence="4" id="KW-0813">Transport</keyword>
<feature type="domain" description="Importin N-terminal" evidence="8">
    <location>
        <begin position="24"/>
        <end position="97"/>
    </location>
</feature>
<name>A0A6A5WNT5_9PLEO</name>
<dbReference type="SUPFAM" id="SSF48371">
    <property type="entry name" value="ARM repeat"/>
    <property type="match status" value="1"/>
</dbReference>
<dbReference type="FunFam" id="1.25.10.10:FF:000057">
    <property type="entry name" value="Exportin-2 isoform 1"/>
    <property type="match status" value="1"/>
</dbReference>
<dbReference type="Pfam" id="PF03810">
    <property type="entry name" value="IBN_N"/>
    <property type="match status" value="1"/>
</dbReference>
<dbReference type="PANTHER" id="PTHR10997:SF8">
    <property type="entry name" value="EXPORTIN-2"/>
    <property type="match status" value="1"/>
</dbReference>
<dbReference type="AlphaFoldDB" id="A0A6A5WNT5"/>
<evidence type="ECO:0000313" key="10">
    <source>
        <dbReference type="Proteomes" id="UP000799779"/>
    </source>
</evidence>
<organism evidence="9 10">
    <name type="scientific">Amniculicola lignicola CBS 123094</name>
    <dbReference type="NCBI Taxonomy" id="1392246"/>
    <lineage>
        <taxon>Eukaryota</taxon>
        <taxon>Fungi</taxon>
        <taxon>Dikarya</taxon>
        <taxon>Ascomycota</taxon>
        <taxon>Pezizomycotina</taxon>
        <taxon>Dothideomycetes</taxon>
        <taxon>Pleosporomycetidae</taxon>
        <taxon>Pleosporales</taxon>
        <taxon>Amniculicolaceae</taxon>
        <taxon>Amniculicola</taxon>
    </lineage>
</organism>
<keyword evidence="10" id="KW-1185">Reference proteome</keyword>